<reference evidence="4 5" key="1">
    <citation type="submission" date="2016-11" db="EMBL/GenBank/DDBJ databases">
        <title>Mixed transmission modes and dynamic genome evolution in an obligate animal-bacterial symbiosis.</title>
        <authorList>
            <person name="Russell S.L."/>
            <person name="Corbett-Detig R.B."/>
            <person name="Cavanaugh C.M."/>
        </authorList>
    </citation>
    <scope>NUCLEOTIDE SEQUENCE [LARGE SCALE GENOMIC DNA]</scope>
    <source>
        <strain evidence="4">Sp-SM6</strain>
    </source>
</reference>
<evidence type="ECO:0000313" key="4">
    <source>
        <dbReference type="EMBL" id="OOZ41370.1"/>
    </source>
</evidence>
<evidence type="ECO:0000256" key="2">
    <source>
        <dbReference type="ARBA" id="ARBA00022525"/>
    </source>
</evidence>
<dbReference type="GO" id="GO:0005737">
    <property type="term" value="C:cytoplasm"/>
    <property type="evidence" value="ECO:0007669"/>
    <property type="project" value="InterPro"/>
</dbReference>
<gene>
    <name evidence="4" type="ORF">BOW52_04675</name>
</gene>
<dbReference type="RefSeq" id="WP_281252863.1">
    <property type="nucleotide sequence ID" value="NZ_MPRK01000063.1"/>
</dbReference>
<keyword evidence="2" id="KW-0964">Secreted</keyword>
<sequence length="842" mass="92692">MPGKSRRVRTLLFSCLIAITAGIGATAQPVLAIDTSMVVGSIPAKFSINQGAASYSIPIELPAGVAGMKPDLAIAYNSNSGNGPLGIGFQLNGLSQIHRCGATIAQDGFKGGTYFNERDRYCIDGQRLIAINGTPGAEGTEYRTEIDTFSKIVSHNDGSANGPLYWEVWTKSGQHMRYGETQEARFQITKESLAHVYRWGISTIEDTTPAGNSINFRYLKPTGGDNFLLQGLDYANVSVDLTYSETERADPLVAYLPGGGKSVIKHLLDRVEVAYSGQLLTQYQLNYGNSALTQRSHLVSLQKCNADGECLPQTHFNWNEEKAGFELSQTFSLPESFTKRDKQDSYIFAKGRGMRVADFNADGLADILRIKKDTRKLWLNNGQDWQEDYSPHPDFYNSKAYKLKDDEEDNGLRLADIDVDGSVDLVNANYERALNDNLQTATSQSLPPITERRQLSFNGSIDSIGGIVLSQFKEFNTGFRLSDINGDYLPDVIKGTGEIAYQIISPEALQRGSFNREFFCYVDDGQDSAPTICPGGLIKKRCDMADTQTCVYTLEFEGRTFMPTETGIYPTTGSFSGKFGSNIDTSENYIALGVPIQSTGLPVGFGAFFKLVPENEYHYPDSHFLSEQDKATYRVNRMGEDSRTENYWGAQTDESEISLPVPLDYRSPLRGSQPNTVSSARMVDINGDALNDILLSKRDAIGTYSVDSCRYDNGCEAGIGYNDRQSATYSGTWLNSVDDWQQTNAYDLPEPFSYFGEDAGNTRLVDINGDGLQDAIVTLLPDDKGTKVDLYDNDASGIKHGVTGPVGAIRREGKLDAYARWNQIGDQGSNCTFGSYGFSENR</sequence>
<proteinExistence type="predicted"/>
<feature type="non-terminal residue" evidence="4">
    <location>
        <position position="842"/>
    </location>
</feature>
<evidence type="ECO:0008006" key="6">
    <source>
        <dbReference type="Google" id="ProtNLM"/>
    </source>
</evidence>
<dbReference type="GO" id="GO:0005576">
    <property type="term" value="C:extracellular region"/>
    <property type="evidence" value="ECO:0007669"/>
    <property type="project" value="UniProtKB-SubCell"/>
</dbReference>
<dbReference type="Proteomes" id="UP000190198">
    <property type="component" value="Unassembled WGS sequence"/>
</dbReference>
<dbReference type="SUPFAM" id="SSF69318">
    <property type="entry name" value="Integrin alpha N-terminal domain"/>
    <property type="match status" value="1"/>
</dbReference>
<comment type="caution">
    <text evidence="4">The sequence shown here is derived from an EMBL/GenBank/DDBJ whole genome shotgun (WGS) entry which is preliminary data.</text>
</comment>
<protein>
    <recommendedName>
        <fullName evidence="6">Insecticide toxin TcdB middle/N-terminal domain-containing protein</fullName>
    </recommendedName>
</protein>
<dbReference type="AlphaFoldDB" id="A0A1T2L8H8"/>
<evidence type="ECO:0000313" key="5">
    <source>
        <dbReference type="Proteomes" id="UP000190198"/>
    </source>
</evidence>
<comment type="subcellular location">
    <subcellularLocation>
        <location evidence="1">Secreted</location>
    </subcellularLocation>
</comment>
<organism evidence="4 5">
    <name type="scientific">Solemya elarraichensis gill symbiont</name>
    <dbReference type="NCBI Taxonomy" id="1918949"/>
    <lineage>
        <taxon>Bacteria</taxon>
        <taxon>Pseudomonadati</taxon>
        <taxon>Pseudomonadota</taxon>
        <taxon>Gammaproteobacteria</taxon>
        <taxon>sulfur-oxidizing symbionts</taxon>
    </lineage>
</organism>
<accession>A0A1T2L8H8</accession>
<keyword evidence="3" id="KW-0843">Virulence</keyword>
<evidence type="ECO:0000256" key="3">
    <source>
        <dbReference type="ARBA" id="ARBA00023026"/>
    </source>
</evidence>
<dbReference type="InterPro" id="IPR003284">
    <property type="entry name" value="Sal_SpvB"/>
</dbReference>
<dbReference type="InterPro" id="IPR028994">
    <property type="entry name" value="Integrin_alpha_N"/>
</dbReference>
<dbReference type="Pfam" id="PF03534">
    <property type="entry name" value="SpvB"/>
    <property type="match status" value="1"/>
</dbReference>
<name>A0A1T2L8H8_9GAMM</name>
<keyword evidence="5" id="KW-1185">Reference proteome</keyword>
<evidence type="ECO:0000256" key="1">
    <source>
        <dbReference type="ARBA" id="ARBA00004613"/>
    </source>
</evidence>
<dbReference type="EMBL" id="MPRK01000063">
    <property type="protein sequence ID" value="OOZ41370.1"/>
    <property type="molecule type" value="Genomic_DNA"/>
</dbReference>